<feature type="transmembrane region" description="Helical" evidence="5">
    <location>
        <begin position="65"/>
        <end position="86"/>
    </location>
</feature>
<accession>A0A318D3N3</accession>
<keyword evidence="4 5" id="KW-0472">Membrane</keyword>
<protein>
    <recommendedName>
        <fullName evidence="6">Yip1 domain-containing protein</fullName>
    </recommendedName>
</protein>
<evidence type="ECO:0000256" key="2">
    <source>
        <dbReference type="ARBA" id="ARBA00022692"/>
    </source>
</evidence>
<keyword evidence="8" id="KW-1185">Reference proteome</keyword>
<dbReference type="Proteomes" id="UP000247689">
    <property type="component" value="Unassembled WGS sequence"/>
</dbReference>
<evidence type="ECO:0000256" key="5">
    <source>
        <dbReference type="SAM" id="Phobius"/>
    </source>
</evidence>
<sequence>MKNRFNMLYNPVKTWQNIKKRNFTIPQVYFRLLLVMALLPPLFGFIGAVYSGWRIGDEPPVKLTWESALGIAIVAYIAILLAAYVYSRFIHWMAKTYGSKASLADCFALVSYSCIPLFLVSVFSAYPLLWMDLLLTLLAIAYSVRLLFLGTPIMMDIDEDKAFFFSNSIITVGLVLVVGGLAISVLFWANGVGPMFTR</sequence>
<evidence type="ECO:0000256" key="4">
    <source>
        <dbReference type="ARBA" id="ARBA00023136"/>
    </source>
</evidence>
<evidence type="ECO:0000313" key="8">
    <source>
        <dbReference type="Proteomes" id="UP000247689"/>
    </source>
</evidence>
<name>A0A318D3N3_9GAMM</name>
<keyword evidence="2 5" id="KW-0812">Transmembrane</keyword>
<dbReference type="GO" id="GO:0016020">
    <property type="term" value="C:membrane"/>
    <property type="evidence" value="ECO:0007669"/>
    <property type="project" value="UniProtKB-SubCell"/>
</dbReference>
<reference evidence="7 8" key="1">
    <citation type="submission" date="2018-05" db="EMBL/GenBank/DDBJ databases">
        <title>Kangiella spongicola genome sequence.</title>
        <authorList>
            <person name="Maclea K.S."/>
            <person name="Goen A.E."/>
            <person name="Kelley C."/>
            <person name="Underriner A."/>
            <person name="Silverwood T."/>
            <person name="Trachtenberg A.M."/>
        </authorList>
    </citation>
    <scope>NUCLEOTIDE SEQUENCE [LARGE SCALE GENOMIC DNA]</scope>
    <source>
        <strain evidence="7 8">ATCC BAA-2076</strain>
    </source>
</reference>
<comment type="caution">
    <text evidence="7">The sequence shown here is derived from an EMBL/GenBank/DDBJ whole genome shotgun (WGS) entry which is preliminary data.</text>
</comment>
<comment type="subcellular location">
    <subcellularLocation>
        <location evidence="1">Membrane</location>
        <topology evidence="1">Multi-pass membrane protein</topology>
    </subcellularLocation>
</comment>
<dbReference type="OrthoDB" id="9808452at2"/>
<feature type="transmembrane region" description="Helical" evidence="5">
    <location>
        <begin position="162"/>
        <end position="189"/>
    </location>
</feature>
<feature type="transmembrane region" description="Helical" evidence="5">
    <location>
        <begin position="28"/>
        <end position="53"/>
    </location>
</feature>
<feature type="domain" description="Yip1" evidence="6">
    <location>
        <begin position="6"/>
        <end position="178"/>
    </location>
</feature>
<feature type="transmembrane region" description="Helical" evidence="5">
    <location>
        <begin position="106"/>
        <end position="127"/>
    </location>
</feature>
<dbReference type="Pfam" id="PF04893">
    <property type="entry name" value="Yip1"/>
    <property type="match status" value="1"/>
</dbReference>
<dbReference type="EMBL" id="QICH01000002">
    <property type="protein sequence ID" value="PXF63413.1"/>
    <property type="molecule type" value="Genomic_DNA"/>
</dbReference>
<gene>
    <name evidence="7" type="ORF">DL796_08255</name>
</gene>
<dbReference type="RefSeq" id="WP_110201216.1">
    <property type="nucleotide sequence ID" value="NZ_QICH01000002.1"/>
</dbReference>
<proteinExistence type="predicted"/>
<keyword evidence="3 5" id="KW-1133">Transmembrane helix</keyword>
<evidence type="ECO:0000256" key="1">
    <source>
        <dbReference type="ARBA" id="ARBA00004141"/>
    </source>
</evidence>
<evidence type="ECO:0000313" key="7">
    <source>
        <dbReference type="EMBL" id="PXF63413.1"/>
    </source>
</evidence>
<dbReference type="InterPro" id="IPR006977">
    <property type="entry name" value="Yip1_dom"/>
</dbReference>
<evidence type="ECO:0000259" key="6">
    <source>
        <dbReference type="Pfam" id="PF04893"/>
    </source>
</evidence>
<evidence type="ECO:0000256" key="3">
    <source>
        <dbReference type="ARBA" id="ARBA00022989"/>
    </source>
</evidence>
<organism evidence="7 8">
    <name type="scientific">Kangiella spongicola</name>
    <dbReference type="NCBI Taxonomy" id="796379"/>
    <lineage>
        <taxon>Bacteria</taxon>
        <taxon>Pseudomonadati</taxon>
        <taxon>Pseudomonadota</taxon>
        <taxon>Gammaproteobacteria</taxon>
        <taxon>Kangiellales</taxon>
        <taxon>Kangiellaceae</taxon>
        <taxon>Kangiella</taxon>
    </lineage>
</organism>
<feature type="transmembrane region" description="Helical" evidence="5">
    <location>
        <begin position="133"/>
        <end position="150"/>
    </location>
</feature>
<dbReference type="AlphaFoldDB" id="A0A318D3N3"/>